<name>A0ABQ5ZPD3_9HYPH</name>
<dbReference type="RefSeq" id="WP_244769103.1">
    <property type="nucleotide sequence ID" value="NZ_BSOP01000031.1"/>
</dbReference>
<proteinExistence type="predicted"/>
<evidence type="ECO:0000313" key="1">
    <source>
        <dbReference type="EMBL" id="GLR52713.1"/>
    </source>
</evidence>
<dbReference type="Proteomes" id="UP001156702">
    <property type="component" value="Unassembled WGS sequence"/>
</dbReference>
<gene>
    <name evidence="1" type="ORF">GCM10007923_39270</name>
</gene>
<dbReference type="EMBL" id="BSOP01000031">
    <property type="protein sequence ID" value="GLR52713.1"/>
    <property type="molecule type" value="Genomic_DNA"/>
</dbReference>
<accession>A0ABQ5ZPD3</accession>
<sequence>MHSVIVCQKMGSFGAFDIKIIKLDVQYPKVEMVAHIKFEPFDNVPFKFEATLTIRCNDITKPIGCEVILDYDKTPSEIQPLINWDCIKRCAPQCIYCGADYQCWLACAGICIIQCL</sequence>
<reference evidence="2" key="1">
    <citation type="journal article" date="2019" name="Int. J. Syst. Evol. Microbiol.">
        <title>The Global Catalogue of Microorganisms (GCM) 10K type strain sequencing project: providing services to taxonomists for standard genome sequencing and annotation.</title>
        <authorList>
            <consortium name="The Broad Institute Genomics Platform"/>
            <consortium name="The Broad Institute Genome Sequencing Center for Infectious Disease"/>
            <person name="Wu L."/>
            <person name="Ma J."/>
        </authorList>
    </citation>
    <scope>NUCLEOTIDE SEQUENCE [LARGE SCALE GENOMIC DNA]</scope>
    <source>
        <strain evidence="2">NBRC 102122</strain>
    </source>
</reference>
<organism evidence="1 2">
    <name type="scientific">Shinella yambaruensis</name>
    <dbReference type="NCBI Taxonomy" id="415996"/>
    <lineage>
        <taxon>Bacteria</taxon>
        <taxon>Pseudomonadati</taxon>
        <taxon>Pseudomonadota</taxon>
        <taxon>Alphaproteobacteria</taxon>
        <taxon>Hyphomicrobiales</taxon>
        <taxon>Rhizobiaceae</taxon>
        <taxon>Shinella</taxon>
    </lineage>
</organism>
<evidence type="ECO:0000313" key="2">
    <source>
        <dbReference type="Proteomes" id="UP001156702"/>
    </source>
</evidence>
<protein>
    <submittedName>
        <fullName evidence="1">Uncharacterized protein</fullName>
    </submittedName>
</protein>
<keyword evidence="2" id="KW-1185">Reference proteome</keyword>
<comment type="caution">
    <text evidence="1">The sequence shown here is derived from an EMBL/GenBank/DDBJ whole genome shotgun (WGS) entry which is preliminary data.</text>
</comment>